<protein>
    <recommendedName>
        <fullName evidence="4">Membrane-associated kinase regulator 2</fullName>
    </recommendedName>
</protein>
<organism evidence="2 3">
    <name type="scientific">Handroanthus impetiginosus</name>
    <dbReference type="NCBI Taxonomy" id="429701"/>
    <lineage>
        <taxon>Eukaryota</taxon>
        <taxon>Viridiplantae</taxon>
        <taxon>Streptophyta</taxon>
        <taxon>Embryophyta</taxon>
        <taxon>Tracheophyta</taxon>
        <taxon>Spermatophyta</taxon>
        <taxon>Magnoliopsida</taxon>
        <taxon>eudicotyledons</taxon>
        <taxon>Gunneridae</taxon>
        <taxon>Pentapetalae</taxon>
        <taxon>asterids</taxon>
        <taxon>lamiids</taxon>
        <taxon>Lamiales</taxon>
        <taxon>Bignoniaceae</taxon>
        <taxon>Crescentiina</taxon>
        <taxon>Tabebuia alliance</taxon>
        <taxon>Handroanthus</taxon>
    </lineage>
</organism>
<feature type="compositionally biased region" description="Acidic residues" evidence="1">
    <location>
        <begin position="88"/>
        <end position="110"/>
    </location>
</feature>
<dbReference type="GO" id="GO:0005886">
    <property type="term" value="C:plasma membrane"/>
    <property type="evidence" value="ECO:0007669"/>
    <property type="project" value="InterPro"/>
</dbReference>
<evidence type="ECO:0000313" key="2">
    <source>
        <dbReference type="EMBL" id="PIN07245.1"/>
    </source>
</evidence>
<dbReference type="AlphaFoldDB" id="A0A2G9GPU7"/>
<gene>
    <name evidence="2" type="ORF">CDL12_20190</name>
</gene>
<evidence type="ECO:0000256" key="1">
    <source>
        <dbReference type="SAM" id="MobiDB-lite"/>
    </source>
</evidence>
<dbReference type="PANTHER" id="PTHR33929">
    <property type="entry name" value="MEMBRANE-ASSOCIATED KINASE REGULATOR 2-RELATED"/>
    <property type="match status" value="1"/>
</dbReference>
<reference evidence="3" key="1">
    <citation type="journal article" date="2018" name="Gigascience">
        <title>Genome assembly of the Pink Ipe (Handroanthus impetiginosus, Bignoniaceae), a highly valued, ecologically keystone Neotropical timber forest tree.</title>
        <authorList>
            <person name="Silva-Junior O.B."/>
            <person name="Grattapaglia D."/>
            <person name="Novaes E."/>
            <person name="Collevatti R.G."/>
        </authorList>
    </citation>
    <scope>NUCLEOTIDE SEQUENCE [LARGE SCALE GENOMIC DNA]</scope>
    <source>
        <strain evidence="3">cv. UFG-1</strain>
    </source>
</reference>
<comment type="caution">
    <text evidence="2">The sequence shown here is derived from an EMBL/GenBank/DDBJ whole genome shotgun (WGS) entry which is preliminary data.</text>
</comment>
<dbReference type="PANTHER" id="PTHR33929:SF1">
    <property type="entry name" value="MEMBRANE-ASSOCIATED KINASE REGULATOR 2-RELATED"/>
    <property type="match status" value="1"/>
</dbReference>
<dbReference type="STRING" id="429701.A0A2G9GPU7"/>
<feature type="region of interest" description="Disordered" evidence="1">
    <location>
        <begin position="180"/>
        <end position="279"/>
    </location>
</feature>
<feature type="compositionally biased region" description="Low complexity" evidence="1">
    <location>
        <begin position="474"/>
        <end position="500"/>
    </location>
</feature>
<dbReference type="OrthoDB" id="689803at2759"/>
<feature type="region of interest" description="Disordered" evidence="1">
    <location>
        <begin position="469"/>
        <end position="513"/>
    </location>
</feature>
<accession>A0A2G9GPU7</accession>
<feature type="region of interest" description="Disordered" evidence="1">
    <location>
        <begin position="46"/>
        <end position="126"/>
    </location>
</feature>
<name>A0A2G9GPU7_9LAMI</name>
<evidence type="ECO:0008006" key="4">
    <source>
        <dbReference type="Google" id="ProtNLM"/>
    </source>
</evidence>
<sequence>MEAFSLLKYWRTSGGGRRGSAGSATAGVSTVDANSNAATAETIIAAAASPDSSDGEDGPYFDLEFTLPDQETDTEEEPSTKSQQNDENALETENEGETESDSENDDDEEELKLAVASNDCTDQNMALSPSDELFFKGDLVSIEPSSLLLNNSEENSKIPVFLLKSATKFRVLLLKLKKSKSSNGDNLEKAEKSDKDEANDQVSSTPTIEKENLGKEVNSQVSSTAKTEKENLGKDVNVQVSSTPTIEKENLGKEVNGQVSSTPKIEKEKLGKEVNGQVSSTPKIEKENLGKVSSKFLAVKFKVEEVPLVSLFTRDSSSKENNGKGVKHNVEDSDERKLTKEVVQKYLKMVKPFYVRVSKRYVEKLKFSGHLSLPGGGSKGGCTAAPEKEAEDSPPQSNVKTQIKQGKNLQAGLKIVGKHLVKSRSASATVAAAPPGKTTSNRLDDSLVQLQDGIQGAILHCKRSLNASRDIEESSSMLSRSVSDPSYEKSVMMPKVSSSSATSSRFGEAKETN</sequence>
<feature type="region of interest" description="Disordered" evidence="1">
    <location>
        <begin position="376"/>
        <end position="403"/>
    </location>
</feature>
<feature type="compositionally biased region" description="Polar residues" evidence="1">
    <location>
        <begin position="394"/>
        <end position="403"/>
    </location>
</feature>
<evidence type="ECO:0000313" key="3">
    <source>
        <dbReference type="Proteomes" id="UP000231279"/>
    </source>
</evidence>
<dbReference type="Proteomes" id="UP000231279">
    <property type="component" value="Unassembled WGS sequence"/>
</dbReference>
<dbReference type="EMBL" id="NKXS01004167">
    <property type="protein sequence ID" value="PIN07245.1"/>
    <property type="molecule type" value="Genomic_DNA"/>
</dbReference>
<dbReference type="InterPro" id="IPR039619">
    <property type="entry name" value="MAKR2/5"/>
</dbReference>
<keyword evidence="3" id="KW-1185">Reference proteome</keyword>
<proteinExistence type="predicted"/>
<feature type="compositionally biased region" description="Basic and acidic residues" evidence="1">
    <location>
        <begin position="186"/>
        <end position="198"/>
    </location>
</feature>